<evidence type="ECO:0000313" key="2">
    <source>
        <dbReference type="EMBL" id="KAK3242345.1"/>
    </source>
</evidence>
<accession>A0AAE0BV22</accession>
<organism evidence="2 3">
    <name type="scientific">Cymbomonas tetramitiformis</name>
    <dbReference type="NCBI Taxonomy" id="36881"/>
    <lineage>
        <taxon>Eukaryota</taxon>
        <taxon>Viridiplantae</taxon>
        <taxon>Chlorophyta</taxon>
        <taxon>Pyramimonadophyceae</taxon>
        <taxon>Pyramimonadales</taxon>
        <taxon>Pyramimonadaceae</taxon>
        <taxon>Cymbomonas</taxon>
    </lineage>
</organism>
<dbReference type="EMBL" id="LGRX02033188">
    <property type="protein sequence ID" value="KAK3242345.1"/>
    <property type="molecule type" value="Genomic_DNA"/>
</dbReference>
<proteinExistence type="predicted"/>
<dbReference type="Proteomes" id="UP001190700">
    <property type="component" value="Unassembled WGS sequence"/>
</dbReference>
<feature type="compositionally biased region" description="Basic and acidic residues" evidence="1">
    <location>
        <begin position="18"/>
        <end position="30"/>
    </location>
</feature>
<gene>
    <name evidence="2" type="ORF">CYMTET_47964</name>
</gene>
<evidence type="ECO:0000313" key="3">
    <source>
        <dbReference type="Proteomes" id="UP001190700"/>
    </source>
</evidence>
<dbReference type="AlphaFoldDB" id="A0AAE0BV22"/>
<evidence type="ECO:0000256" key="1">
    <source>
        <dbReference type="SAM" id="MobiDB-lite"/>
    </source>
</evidence>
<protein>
    <submittedName>
        <fullName evidence="2">Uncharacterized protein</fullName>
    </submittedName>
</protein>
<comment type="caution">
    <text evidence="2">The sequence shown here is derived from an EMBL/GenBank/DDBJ whole genome shotgun (WGS) entry which is preliminary data.</text>
</comment>
<keyword evidence="3" id="KW-1185">Reference proteome</keyword>
<name>A0AAE0BV22_9CHLO</name>
<reference evidence="2 3" key="1">
    <citation type="journal article" date="2015" name="Genome Biol. Evol.">
        <title>Comparative Genomics of a Bacterivorous Green Alga Reveals Evolutionary Causalities and Consequences of Phago-Mixotrophic Mode of Nutrition.</title>
        <authorList>
            <person name="Burns J.A."/>
            <person name="Paasch A."/>
            <person name="Narechania A."/>
            <person name="Kim E."/>
        </authorList>
    </citation>
    <scope>NUCLEOTIDE SEQUENCE [LARGE SCALE GENOMIC DNA]</scope>
    <source>
        <strain evidence="2 3">PLY_AMNH</strain>
    </source>
</reference>
<feature type="region of interest" description="Disordered" evidence="1">
    <location>
        <begin position="1"/>
        <end position="34"/>
    </location>
</feature>
<sequence>MNEQGDHEAASERPSSAAEERQEGTREQKSGMDALLAQQTAMMQLMMQQMKGLNTRVEVTEEAAAKAVTQSGVTAQSRDTKLEASRKLPYVPHVA</sequence>
<feature type="compositionally biased region" description="Basic and acidic residues" evidence="1">
    <location>
        <begin position="1"/>
        <end position="11"/>
    </location>
</feature>
<feature type="region of interest" description="Disordered" evidence="1">
    <location>
        <begin position="65"/>
        <end position="95"/>
    </location>
</feature>